<sequence>MIESRRGILVDSFSSFSLPQRPKKSALVNNVQREIAKGDIGGGLVLRWKISIQKDNPKILQIDSGIVARSIGAGSGGFSRLVCLRVHPTLNLSHPTETFVSFTSIDGSEHEIWPESGVQFYRENLLPNGELVLVDKCQGPTLVNRFNVNEVCKCYILWETGTVNLELWSEDRLVSKQSPLAVSHGYGVIGIS</sequence>
<organism evidence="1">
    <name type="scientific">Populus alba</name>
    <name type="common">White poplar</name>
    <dbReference type="NCBI Taxonomy" id="43335"/>
    <lineage>
        <taxon>Eukaryota</taxon>
        <taxon>Viridiplantae</taxon>
        <taxon>Streptophyta</taxon>
        <taxon>Embryophyta</taxon>
        <taxon>Tracheophyta</taxon>
        <taxon>Spermatophyta</taxon>
        <taxon>Magnoliopsida</taxon>
        <taxon>eudicotyledons</taxon>
        <taxon>Gunneridae</taxon>
        <taxon>Pentapetalae</taxon>
        <taxon>rosids</taxon>
        <taxon>fabids</taxon>
        <taxon>Malpighiales</taxon>
        <taxon>Salicaceae</taxon>
        <taxon>Saliceae</taxon>
        <taxon>Populus</taxon>
    </lineage>
</organism>
<comment type="caution">
    <text evidence="1">The sequence shown here is derived from an EMBL/GenBank/DDBJ whole genome shotgun (WGS) entry which is preliminary data.</text>
</comment>
<dbReference type="STRING" id="43335.A0A4U5PVM6"/>
<protein>
    <submittedName>
        <fullName evidence="1">Neutral alpha-glucosidase C-like</fullName>
    </submittedName>
</protein>
<dbReference type="AlphaFoldDB" id="A0A4U5PVM6"/>
<accession>A0A4U5PVM6</accession>
<proteinExistence type="predicted"/>
<evidence type="ECO:0000313" key="1">
    <source>
        <dbReference type="EMBL" id="TKS01229.1"/>
    </source>
</evidence>
<reference evidence="1" key="1">
    <citation type="submission" date="2018-10" db="EMBL/GenBank/DDBJ databases">
        <title>Population genomic analysis revealed the cold adaptation of white poplar.</title>
        <authorList>
            <person name="Liu Y.-J."/>
        </authorList>
    </citation>
    <scope>NUCLEOTIDE SEQUENCE [LARGE SCALE GENOMIC DNA]</scope>
    <source>
        <strain evidence="1">PAL-ZL1</strain>
    </source>
</reference>
<name>A0A4U5PVM6_POPAL</name>
<gene>
    <name evidence="1" type="ORF">D5086_0000177120</name>
</gene>
<dbReference type="EMBL" id="RCHU01000575">
    <property type="protein sequence ID" value="TKS01229.1"/>
    <property type="molecule type" value="Genomic_DNA"/>
</dbReference>